<feature type="compositionally biased region" description="Low complexity" evidence="1">
    <location>
        <begin position="61"/>
        <end position="81"/>
    </location>
</feature>
<dbReference type="Proteomes" id="UP001596368">
    <property type="component" value="Unassembled WGS sequence"/>
</dbReference>
<organism evidence="2 3">
    <name type="scientific">Halobaculum litoreum</name>
    <dbReference type="NCBI Taxonomy" id="3031998"/>
    <lineage>
        <taxon>Archaea</taxon>
        <taxon>Methanobacteriati</taxon>
        <taxon>Methanobacteriota</taxon>
        <taxon>Stenosarchaea group</taxon>
        <taxon>Halobacteria</taxon>
        <taxon>Halobacteriales</taxon>
        <taxon>Haloferacaceae</taxon>
        <taxon>Halobaculum</taxon>
    </lineage>
</organism>
<evidence type="ECO:0000313" key="3">
    <source>
        <dbReference type="Proteomes" id="UP001596368"/>
    </source>
</evidence>
<comment type="caution">
    <text evidence="2">The sequence shown here is derived from an EMBL/GenBank/DDBJ whole genome shotgun (WGS) entry which is preliminary data.</text>
</comment>
<name>A0ABD5XPG1_9EURY</name>
<gene>
    <name evidence="2" type="ORF">ACFQRB_12320</name>
</gene>
<protein>
    <submittedName>
        <fullName evidence="2">Uncharacterized protein</fullName>
    </submittedName>
</protein>
<evidence type="ECO:0000313" key="2">
    <source>
        <dbReference type="EMBL" id="MFC7137032.1"/>
    </source>
</evidence>
<dbReference type="EMBL" id="JBHSZG010000001">
    <property type="protein sequence ID" value="MFC7137032.1"/>
    <property type="molecule type" value="Genomic_DNA"/>
</dbReference>
<sequence length="81" mass="9066">MKRARITIHPQSLDTPALYEYLTDSPDVESVRTVNWNVADPRRASSCTSGATTRRSRRCSRTTPKSPPTRSCRSTTARVTV</sequence>
<proteinExistence type="predicted"/>
<feature type="compositionally biased region" description="Low complexity" evidence="1">
    <location>
        <begin position="44"/>
        <end position="53"/>
    </location>
</feature>
<dbReference type="AlphaFoldDB" id="A0ABD5XPG1"/>
<keyword evidence="3" id="KW-1185">Reference proteome</keyword>
<accession>A0ABD5XPG1</accession>
<reference evidence="2 3" key="1">
    <citation type="journal article" date="2019" name="Int. J. Syst. Evol. Microbiol.">
        <title>The Global Catalogue of Microorganisms (GCM) 10K type strain sequencing project: providing services to taxonomists for standard genome sequencing and annotation.</title>
        <authorList>
            <consortium name="The Broad Institute Genomics Platform"/>
            <consortium name="The Broad Institute Genome Sequencing Center for Infectious Disease"/>
            <person name="Wu L."/>
            <person name="Ma J."/>
        </authorList>
    </citation>
    <scope>NUCLEOTIDE SEQUENCE [LARGE SCALE GENOMIC DNA]</scope>
    <source>
        <strain evidence="2 3">DT92</strain>
    </source>
</reference>
<feature type="region of interest" description="Disordered" evidence="1">
    <location>
        <begin position="42"/>
        <end position="81"/>
    </location>
</feature>
<evidence type="ECO:0000256" key="1">
    <source>
        <dbReference type="SAM" id="MobiDB-lite"/>
    </source>
</evidence>